<proteinExistence type="predicted"/>
<reference evidence="1" key="1">
    <citation type="submission" date="2020-11" db="EMBL/GenBank/DDBJ databases">
        <authorList>
            <consortium name="DOE Joint Genome Institute"/>
            <person name="Ahrendt S."/>
            <person name="Riley R."/>
            <person name="Andreopoulos W."/>
            <person name="Labutti K."/>
            <person name="Pangilinan J."/>
            <person name="Ruiz-Duenas F.J."/>
            <person name="Barrasa J.M."/>
            <person name="Sanchez-Garcia M."/>
            <person name="Camarero S."/>
            <person name="Miyauchi S."/>
            <person name="Serrano A."/>
            <person name="Linde D."/>
            <person name="Babiker R."/>
            <person name="Drula E."/>
            <person name="Ayuso-Fernandez I."/>
            <person name="Pacheco R."/>
            <person name="Padilla G."/>
            <person name="Ferreira P."/>
            <person name="Barriuso J."/>
            <person name="Kellner H."/>
            <person name="Castanera R."/>
            <person name="Alfaro M."/>
            <person name="Ramirez L."/>
            <person name="Pisabarro A.G."/>
            <person name="Kuo A."/>
            <person name="Tritt A."/>
            <person name="Lipzen A."/>
            <person name="He G."/>
            <person name="Yan M."/>
            <person name="Ng V."/>
            <person name="Cullen D."/>
            <person name="Martin F."/>
            <person name="Rosso M.-N."/>
            <person name="Henrissat B."/>
            <person name="Hibbett D."/>
            <person name="Martinez A.T."/>
            <person name="Grigoriev I.V."/>
        </authorList>
    </citation>
    <scope>NUCLEOTIDE SEQUENCE</scope>
    <source>
        <strain evidence="1">MF-IS2</strain>
    </source>
</reference>
<dbReference type="AlphaFoldDB" id="A0A9P5XJ33"/>
<evidence type="ECO:0000313" key="2">
    <source>
        <dbReference type="Proteomes" id="UP000807342"/>
    </source>
</evidence>
<name>A0A9P5XJ33_9AGAR</name>
<organism evidence="1 2">
    <name type="scientific">Macrolepiota fuliginosa MF-IS2</name>
    <dbReference type="NCBI Taxonomy" id="1400762"/>
    <lineage>
        <taxon>Eukaryota</taxon>
        <taxon>Fungi</taxon>
        <taxon>Dikarya</taxon>
        <taxon>Basidiomycota</taxon>
        <taxon>Agaricomycotina</taxon>
        <taxon>Agaricomycetes</taxon>
        <taxon>Agaricomycetidae</taxon>
        <taxon>Agaricales</taxon>
        <taxon>Agaricineae</taxon>
        <taxon>Agaricaceae</taxon>
        <taxon>Macrolepiota</taxon>
    </lineage>
</organism>
<feature type="non-terminal residue" evidence="1">
    <location>
        <position position="53"/>
    </location>
</feature>
<dbReference type="Proteomes" id="UP000807342">
    <property type="component" value="Unassembled WGS sequence"/>
</dbReference>
<sequence>MRAKRAKLEAWKREREAKKALDEAKAKAMALAGRAAPGEFTYNFRVNKVSQHL</sequence>
<accession>A0A9P5XJ33</accession>
<comment type="caution">
    <text evidence="1">The sequence shown here is derived from an EMBL/GenBank/DDBJ whole genome shotgun (WGS) entry which is preliminary data.</text>
</comment>
<dbReference type="EMBL" id="MU151082">
    <property type="protein sequence ID" value="KAF9451635.1"/>
    <property type="molecule type" value="Genomic_DNA"/>
</dbReference>
<evidence type="ECO:0000313" key="1">
    <source>
        <dbReference type="EMBL" id="KAF9451635.1"/>
    </source>
</evidence>
<protein>
    <submittedName>
        <fullName evidence="1">Uncharacterized protein</fullName>
    </submittedName>
</protein>
<keyword evidence="2" id="KW-1185">Reference proteome</keyword>
<gene>
    <name evidence="1" type="ORF">P691DRAFT_807251</name>
</gene>